<evidence type="ECO:0000313" key="6">
    <source>
        <dbReference type="Proteomes" id="UP000006310"/>
    </source>
</evidence>
<gene>
    <name evidence="5" type="primary">KNAG0M00980</name>
    <name evidence="5" type="ordered locus">KNAG_0M00980</name>
</gene>
<reference evidence="5 6" key="1">
    <citation type="journal article" date="2011" name="Proc. Natl. Acad. Sci. U.S.A.">
        <title>Evolutionary erosion of yeast sex chromosomes by mating-type switching accidents.</title>
        <authorList>
            <person name="Gordon J.L."/>
            <person name="Armisen D."/>
            <person name="Proux-Wera E."/>
            <person name="Oheigeartaigh S.S."/>
            <person name="Byrne K.P."/>
            <person name="Wolfe K.H."/>
        </authorList>
    </citation>
    <scope>NUCLEOTIDE SEQUENCE [LARGE SCALE GENOMIC DNA]</scope>
    <source>
        <strain evidence="6">ATCC MYA-139 / BCRC 22969 / CBS 8797 / CCRC 22969 / KCTC 17520 / NBRC 10181 / NCYC 3082</strain>
    </source>
</reference>
<sequence length="163" mass="17326">MREQEVSVDASVSLHTIHAILQRTFGHVTLEGAPGQLSVLERITVTLDEAARRALVRCSDESPIVGVIFDSVLLCLVSLQSGGTAGPGGGAAANENTAVSLFREQFGTDFKSEHHSRGVVSVGKTVARVDFEQMRVTDCNSVPLRGRVESLLAIGNELNAPLC</sequence>
<name>J7SBC2_HUIN7</name>
<dbReference type="EMBL" id="HE978326">
    <property type="protein sequence ID" value="CCK72951.1"/>
    <property type="molecule type" value="Genomic_DNA"/>
</dbReference>
<dbReference type="Proteomes" id="UP000006310">
    <property type="component" value="Chromosome 13"/>
</dbReference>
<feature type="domain" description="Pre-mRNA 3'-end-processing endonuclease polyadenylation factor C-term" evidence="4">
    <location>
        <begin position="96"/>
        <end position="160"/>
    </location>
</feature>
<evidence type="ECO:0000256" key="1">
    <source>
        <dbReference type="ARBA" id="ARBA00004123"/>
    </source>
</evidence>
<evidence type="ECO:0000256" key="3">
    <source>
        <dbReference type="ARBA" id="ARBA00023242"/>
    </source>
</evidence>
<dbReference type="GO" id="GO:0005634">
    <property type="term" value="C:nucleus"/>
    <property type="evidence" value="ECO:0007669"/>
    <property type="project" value="UniProtKB-SubCell"/>
</dbReference>
<accession>J7SBC2</accession>
<dbReference type="Pfam" id="PF11718">
    <property type="entry name" value="CPSF73-100_C"/>
    <property type="match status" value="1"/>
</dbReference>
<organism evidence="5 6">
    <name type="scientific">Huiozyma naganishii (strain ATCC MYA-139 / BCRC 22969 / CBS 8797 / KCTC 17520 / NBRC 10181 / NCYC 3082 / Yp74L-3)</name>
    <name type="common">Yeast</name>
    <name type="synonym">Kazachstania naganishii</name>
    <dbReference type="NCBI Taxonomy" id="1071383"/>
    <lineage>
        <taxon>Eukaryota</taxon>
        <taxon>Fungi</taxon>
        <taxon>Dikarya</taxon>
        <taxon>Ascomycota</taxon>
        <taxon>Saccharomycotina</taxon>
        <taxon>Saccharomycetes</taxon>
        <taxon>Saccharomycetales</taxon>
        <taxon>Saccharomycetaceae</taxon>
        <taxon>Huiozyma</taxon>
    </lineage>
</organism>
<reference evidence="6" key="2">
    <citation type="submission" date="2012-08" db="EMBL/GenBank/DDBJ databases">
        <title>Genome sequence of Kazachstania naganishii.</title>
        <authorList>
            <person name="Gordon J.L."/>
            <person name="Armisen D."/>
            <person name="Proux-Wera E."/>
            <person name="OhEigeartaigh S.S."/>
            <person name="Byrne K.P."/>
            <person name="Wolfe K.H."/>
        </authorList>
    </citation>
    <scope>NUCLEOTIDE SEQUENCE [LARGE SCALE GENOMIC DNA]</scope>
    <source>
        <strain evidence="6">ATCC MYA-139 / BCRC 22969 / CBS 8797 / CCRC 22969 / KCTC 17520 / NBRC 10181 / NCYC 3082</strain>
    </source>
</reference>
<dbReference type="HOGENOM" id="CLU_1441798_0_0_1"/>
<dbReference type="eggNOG" id="ENOG502SF72">
    <property type="taxonomic scope" value="Eukaryota"/>
</dbReference>
<dbReference type="KEGG" id="kng:KNAG_0M00980"/>
<evidence type="ECO:0000259" key="4">
    <source>
        <dbReference type="Pfam" id="PF11718"/>
    </source>
</evidence>
<protein>
    <recommendedName>
        <fullName evidence="4">Pre-mRNA 3'-end-processing endonuclease polyadenylation factor C-term domain-containing protein</fullName>
    </recommendedName>
</protein>
<evidence type="ECO:0000313" key="5">
    <source>
        <dbReference type="EMBL" id="CCK72951.1"/>
    </source>
</evidence>
<dbReference type="InterPro" id="IPR021718">
    <property type="entry name" value="CPSF73-100_C"/>
</dbReference>
<keyword evidence="2" id="KW-0507">mRNA processing</keyword>
<keyword evidence="3" id="KW-0539">Nucleus</keyword>
<dbReference type="STRING" id="1071383.J7SBC2"/>
<dbReference type="OrthoDB" id="4070302at2759"/>
<proteinExistence type="predicted"/>
<dbReference type="RefSeq" id="XP_022467195.1">
    <property type="nucleotide sequence ID" value="XM_022610950.1"/>
</dbReference>
<dbReference type="GO" id="GO:0006397">
    <property type="term" value="P:mRNA processing"/>
    <property type="evidence" value="ECO:0007669"/>
    <property type="project" value="UniProtKB-KW"/>
</dbReference>
<dbReference type="AlphaFoldDB" id="J7SBC2"/>
<dbReference type="GeneID" id="34528731"/>
<comment type="subcellular location">
    <subcellularLocation>
        <location evidence="1">Nucleus</location>
    </subcellularLocation>
</comment>
<keyword evidence="6" id="KW-1185">Reference proteome</keyword>
<evidence type="ECO:0000256" key="2">
    <source>
        <dbReference type="ARBA" id="ARBA00022664"/>
    </source>
</evidence>